<dbReference type="InterPro" id="IPR002182">
    <property type="entry name" value="NB-ARC"/>
</dbReference>
<feature type="repeat" description="TPR" evidence="1">
    <location>
        <begin position="923"/>
        <end position="956"/>
    </location>
</feature>
<dbReference type="Pfam" id="PF17107">
    <property type="entry name" value="SesA"/>
    <property type="match status" value="1"/>
</dbReference>
<dbReference type="InterPro" id="IPR027417">
    <property type="entry name" value="P-loop_NTPase"/>
</dbReference>
<feature type="repeat" description="TPR" evidence="1">
    <location>
        <begin position="797"/>
        <end position="830"/>
    </location>
</feature>
<dbReference type="PRINTS" id="PR00364">
    <property type="entry name" value="DISEASERSIST"/>
</dbReference>
<feature type="repeat" description="TPR" evidence="1">
    <location>
        <begin position="755"/>
        <end position="788"/>
    </location>
</feature>
<evidence type="ECO:0008006" key="6">
    <source>
        <dbReference type="Google" id="ProtNLM"/>
    </source>
</evidence>
<dbReference type="PANTHER" id="PTHR46082:SF6">
    <property type="entry name" value="AAA+ ATPASE DOMAIN-CONTAINING PROTEIN-RELATED"/>
    <property type="match status" value="1"/>
</dbReference>
<reference evidence="4" key="1">
    <citation type="submission" date="2022-12" db="EMBL/GenBank/DDBJ databases">
        <authorList>
            <person name="Petersen C."/>
        </authorList>
    </citation>
    <scope>NUCLEOTIDE SEQUENCE</scope>
    <source>
        <strain evidence="4">IBT 17660</strain>
    </source>
</reference>
<feature type="domain" description="NB-ARC" evidence="2">
    <location>
        <begin position="242"/>
        <end position="402"/>
    </location>
</feature>
<reference evidence="4" key="2">
    <citation type="journal article" date="2023" name="IMA Fungus">
        <title>Comparative genomic study of the Penicillium genus elucidates a diverse pangenome and 15 lateral gene transfer events.</title>
        <authorList>
            <person name="Petersen C."/>
            <person name="Sorensen T."/>
            <person name="Nielsen M.R."/>
            <person name="Sondergaard T.E."/>
            <person name="Sorensen J.L."/>
            <person name="Fitzpatrick D.A."/>
            <person name="Frisvad J.C."/>
            <person name="Nielsen K.L."/>
        </authorList>
    </citation>
    <scope>NUCLEOTIDE SEQUENCE</scope>
    <source>
        <strain evidence="4">IBT 17660</strain>
    </source>
</reference>
<dbReference type="AlphaFoldDB" id="A0A9W9WFT7"/>
<dbReference type="Gene3D" id="3.40.50.300">
    <property type="entry name" value="P-loop containing nucleotide triphosphate hydrolases"/>
    <property type="match status" value="1"/>
</dbReference>
<evidence type="ECO:0000259" key="2">
    <source>
        <dbReference type="Pfam" id="PF00931"/>
    </source>
</evidence>
<dbReference type="EMBL" id="JAPWDO010000008">
    <property type="protein sequence ID" value="KAJ5458800.1"/>
    <property type="molecule type" value="Genomic_DNA"/>
</dbReference>
<dbReference type="InterPro" id="IPR011990">
    <property type="entry name" value="TPR-like_helical_dom_sf"/>
</dbReference>
<evidence type="ECO:0000313" key="5">
    <source>
        <dbReference type="Proteomes" id="UP001147760"/>
    </source>
</evidence>
<feature type="domain" description="NACHT-NTPase and P-loop NTPases N-terminal" evidence="3">
    <location>
        <begin position="8"/>
        <end position="131"/>
    </location>
</feature>
<dbReference type="PANTHER" id="PTHR46082">
    <property type="entry name" value="ATP/GTP-BINDING PROTEIN-RELATED"/>
    <property type="match status" value="1"/>
</dbReference>
<evidence type="ECO:0000259" key="3">
    <source>
        <dbReference type="Pfam" id="PF17107"/>
    </source>
</evidence>
<dbReference type="Pfam" id="PF13374">
    <property type="entry name" value="TPR_10"/>
    <property type="match status" value="2"/>
</dbReference>
<proteinExistence type="predicted"/>
<sequence>MAEVIGTISAVIALIEASIKIYDSAQRDIKLSETFETVRRRLPVILHTLATCKDNVEPRKDSIPEDVCDALGATLYVCRTKARNLEEIFQKIVPGESDTREQRYLKVLRRLGKGNKVEELMLGLAEEVQLLINHDAVKSANQSQNAELEDIMDEMKSFISGPDKESSTMNFSTGGGAQTNNVQHGSGNLYAVNGDGRQYIGETQNFVVKEKEDFSFREPIGLCLSQAPYIAPELFVGRGSELDKIAEILHPNHWLQKKQLLVLGGMGGIGKTRLAIAYAQSRSRSYSSVFWLNAASEAALKDSFQSIASLIFDIQDPRLLESKDIIGRVHKWLTHSENTKWLLLFDNYDDPDQFDISDYYPHTTSHGTILVTSRCPDRVGGKTLHIKELQQIEESLKVLQTRSERENVQSDPHAKRLAERLGGLPLALATAGTYLRESSLSFEDYLQEYEKRWKVDGRRPINLQEYRERTLYTTWDLSYARLEIDDSDAAKLLKLLAYFGNQCLWYELFHDGLTEESPEWLRDLFTDDLSFKDVMRTLTEYYFLEVHLASETWSMHNCVHDWTLGALNKNVDIGYYWYAFHYVDATTNGVERDSLGHITFFRSAGHAIRLVQQRFLESDMISDPTPFQLEKISRVSALLQAQIQLAAAEQMYTRALAGYEKALGPDHTSTLRTANDLGNLYRDQGKLDQAEQMFIWALARYEKVLGPDHTSTLSIFNNLGYLYNNQGKLDQAEQMFTRALAGQEKALGLEHTSTLLTINNLGNLYISQGKLDQAEQTYIRALVGYEKSLGPEHTSTLRTVNNLGILYRNQGKLDQAEQMFTRALDRYENALGPEHTSTLDAVNNLGNLYSNQGKLDQAERMYTRALDGYEKALGPEHTSTLNAVHGFGLLYSNQDKLDQAEKMYTRVLAGYEKALGPDHTSTLRTINELGNLYRDQGKLDLAEQMFTRALDGYEKALGPEHTSTLNAVHGFGLLYSNQDKLDQAEKMYTRVLAGYEKALGPDHTSTLRTINDLGNLYRDQGKLDQAEQMFTRVFTGYEKALGPQHTSTLRTVDNLVLLYSDQGKLSKAAQFLWRAGAVR</sequence>
<name>A0A9W9WFT7_9EURO</name>
<dbReference type="SUPFAM" id="SSF52540">
    <property type="entry name" value="P-loop containing nucleoside triphosphate hydrolases"/>
    <property type="match status" value="1"/>
</dbReference>
<dbReference type="Gene3D" id="1.25.40.10">
    <property type="entry name" value="Tetratricopeptide repeat domain"/>
    <property type="match status" value="3"/>
</dbReference>
<keyword evidence="1" id="KW-0802">TPR repeat</keyword>
<dbReference type="OrthoDB" id="1658288at2759"/>
<feature type="repeat" description="TPR" evidence="1">
    <location>
        <begin position="839"/>
        <end position="872"/>
    </location>
</feature>
<keyword evidence="5" id="KW-1185">Reference proteome</keyword>
<dbReference type="InterPro" id="IPR053137">
    <property type="entry name" value="NLR-like"/>
</dbReference>
<feature type="repeat" description="TPR" evidence="1">
    <location>
        <begin position="713"/>
        <end position="746"/>
    </location>
</feature>
<gene>
    <name evidence="4" type="ORF">N7530_010744</name>
</gene>
<dbReference type="Pfam" id="PF00931">
    <property type="entry name" value="NB-ARC"/>
    <property type="match status" value="1"/>
</dbReference>
<comment type="caution">
    <text evidence="4">The sequence shown here is derived from an EMBL/GenBank/DDBJ whole genome shotgun (WGS) entry which is preliminary data.</text>
</comment>
<dbReference type="Proteomes" id="UP001147760">
    <property type="component" value="Unassembled WGS sequence"/>
</dbReference>
<dbReference type="SUPFAM" id="SSF48452">
    <property type="entry name" value="TPR-like"/>
    <property type="match status" value="1"/>
</dbReference>
<dbReference type="PROSITE" id="PS50005">
    <property type="entry name" value="TPR"/>
    <property type="match status" value="5"/>
</dbReference>
<dbReference type="SMART" id="SM00028">
    <property type="entry name" value="TPR"/>
    <property type="match status" value="9"/>
</dbReference>
<accession>A0A9W9WFT7</accession>
<organism evidence="4 5">
    <name type="scientific">Penicillium desertorum</name>
    <dbReference type="NCBI Taxonomy" id="1303715"/>
    <lineage>
        <taxon>Eukaryota</taxon>
        <taxon>Fungi</taxon>
        <taxon>Dikarya</taxon>
        <taxon>Ascomycota</taxon>
        <taxon>Pezizomycotina</taxon>
        <taxon>Eurotiomycetes</taxon>
        <taxon>Eurotiomycetidae</taxon>
        <taxon>Eurotiales</taxon>
        <taxon>Aspergillaceae</taxon>
        <taxon>Penicillium</taxon>
    </lineage>
</organism>
<evidence type="ECO:0000313" key="4">
    <source>
        <dbReference type="EMBL" id="KAJ5458800.1"/>
    </source>
</evidence>
<dbReference type="GO" id="GO:0043531">
    <property type="term" value="F:ADP binding"/>
    <property type="evidence" value="ECO:0007669"/>
    <property type="project" value="InterPro"/>
</dbReference>
<dbReference type="InterPro" id="IPR019734">
    <property type="entry name" value="TPR_rpt"/>
</dbReference>
<dbReference type="Pfam" id="PF13424">
    <property type="entry name" value="TPR_12"/>
    <property type="match status" value="4"/>
</dbReference>
<protein>
    <recommendedName>
        <fullName evidence="6">NACHT-NTPase and P-loop NTPases N-terminal domain-containing protein</fullName>
    </recommendedName>
</protein>
<evidence type="ECO:0000256" key="1">
    <source>
        <dbReference type="PROSITE-ProRule" id="PRU00339"/>
    </source>
</evidence>
<dbReference type="InterPro" id="IPR031352">
    <property type="entry name" value="SesA"/>
</dbReference>